<comment type="similarity">
    <text evidence="1">Belongs to the UPF0065 (bug) family.</text>
</comment>
<dbReference type="InterPro" id="IPR006311">
    <property type="entry name" value="TAT_signal"/>
</dbReference>
<feature type="signal peptide" evidence="2">
    <location>
        <begin position="1"/>
        <end position="31"/>
    </location>
</feature>
<accession>A0ABU4RRL4</accession>
<keyword evidence="4" id="KW-1185">Reference proteome</keyword>
<dbReference type="SUPFAM" id="SSF53850">
    <property type="entry name" value="Periplasmic binding protein-like II"/>
    <property type="match status" value="1"/>
</dbReference>
<dbReference type="Pfam" id="PF03401">
    <property type="entry name" value="TctC"/>
    <property type="match status" value="1"/>
</dbReference>
<dbReference type="Proteomes" id="UP001274321">
    <property type="component" value="Unassembled WGS sequence"/>
</dbReference>
<feature type="chain" id="PRO_5045451091" evidence="2">
    <location>
        <begin position="32"/>
        <end position="339"/>
    </location>
</feature>
<keyword evidence="2" id="KW-0732">Signal</keyword>
<evidence type="ECO:0000256" key="2">
    <source>
        <dbReference type="SAM" id="SignalP"/>
    </source>
</evidence>
<dbReference type="PANTHER" id="PTHR42928:SF3">
    <property type="entry name" value="UPF0065 PROTEIN YFLP"/>
    <property type="match status" value="1"/>
</dbReference>
<dbReference type="InterPro" id="IPR042100">
    <property type="entry name" value="Bug_dom1"/>
</dbReference>
<gene>
    <name evidence="3" type="ORF">SCD90_12155</name>
</gene>
<reference evidence="3 4" key="1">
    <citation type="submission" date="2023-11" db="EMBL/GenBank/DDBJ databases">
        <authorList>
            <person name="Bao R."/>
        </authorList>
    </citation>
    <scope>NUCLEOTIDE SEQUENCE [LARGE SCALE GENOMIC DNA]</scope>
    <source>
        <strain evidence="3 4">PJ23</strain>
    </source>
</reference>
<dbReference type="RefSeq" id="WP_319844945.1">
    <property type="nucleotide sequence ID" value="NZ_JAXAFJ010000007.1"/>
</dbReference>
<organism evidence="3 4">
    <name type="scientific">Terrihabitans rhizophilus</name>
    <dbReference type="NCBI Taxonomy" id="3092662"/>
    <lineage>
        <taxon>Bacteria</taxon>
        <taxon>Pseudomonadati</taxon>
        <taxon>Pseudomonadota</taxon>
        <taxon>Alphaproteobacteria</taxon>
        <taxon>Hyphomicrobiales</taxon>
        <taxon>Terrihabitans</taxon>
    </lineage>
</organism>
<name>A0ABU4RRL4_9HYPH</name>
<sequence>MSEFAVSRRLFLGGSAALGAALLAPAGRAAAATFPSKPVEILLGVGPGGGTDLAARMIGPHWQRTLGGTQPVTYVQMPGASGLLALNHLLKGKPDGHMAMFYPIPHIATSFELNKVPGKTNADVAWLGAMFNDPNVLLVKKDARWTSIADFIAEARTSSRPFTISGSTPMSNAHFSTVVLRELTGANLKFVPFGSGADARNAVAGGHVDACLAPYWSAIGVLEMTKAIGIFQDKNPAPNLWQPVPVNEVLDVKIPNLSEPYAMFVSSAVREKNPDAFAQLVSSYGQAVASPEFRAAADKDNLTPFLVDWDADRCSAFVTEYVALVKQYLPAMEKDLKDM</sequence>
<dbReference type="PROSITE" id="PS51318">
    <property type="entry name" value="TAT"/>
    <property type="match status" value="1"/>
</dbReference>
<evidence type="ECO:0000256" key="1">
    <source>
        <dbReference type="ARBA" id="ARBA00006987"/>
    </source>
</evidence>
<dbReference type="InterPro" id="IPR005064">
    <property type="entry name" value="BUG"/>
</dbReference>
<evidence type="ECO:0000313" key="3">
    <source>
        <dbReference type="EMBL" id="MDX6806818.1"/>
    </source>
</evidence>
<dbReference type="PANTHER" id="PTHR42928">
    <property type="entry name" value="TRICARBOXYLATE-BINDING PROTEIN"/>
    <property type="match status" value="1"/>
</dbReference>
<dbReference type="Gene3D" id="3.40.190.10">
    <property type="entry name" value="Periplasmic binding protein-like II"/>
    <property type="match status" value="1"/>
</dbReference>
<dbReference type="Gene3D" id="3.40.190.150">
    <property type="entry name" value="Bordetella uptake gene, domain 1"/>
    <property type="match status" value="1"/>
</dbReference>
<protein>
    <submittedName>
        <fullName evidence="3">Tripartite tricarboxylate transporter substrate-binding protein</fullName>
    </submittedName>
</protein>
<comment type="caution">
    <text evidence="3">The sequence shown here is derived from an EMBL/GenBank/DDBJ whole genome shotgun (WGS) entry which is preliminary data.</text>
</comment>
<dbReference type="EMBL" id="JAXAFJ010000007">
    <property type="protein sequence ID" value="MDX6806818.1"/>
    <property type="molecule type" value="Genomic_DNA"/>
</dbReference>
<evidence type="ECO:0000313" key="4">
    <source>
        <dbReference type="Proteomes" id="UP001274321"/>
    </source>
</evidence>
<proteinExistence type="inferred from homology"/>